<evidence type="ECO:0000256" key="10">
    <source>
        <dbReference type="SAM" id="Phobius"/>
    </source>
</evidence>
<protein>
    <recommendedName>
        <fullName evidence="11">RING-type domain-containing protein</fullName>
    </recommendedName>
</protein>
<dbReference type="Gene3D" id="3.30.40.10">
    <property type="entry name" value="Zinc/RING finger domain, C3HC4 (zinc finger)"/>
    <property type="match status" value="1"/>
</dbReference>
<evidence type="ECO:0000256" key="1">
    <source>
        <dbReference type="ARBA" id="ARBA00004370"/>
    </source>
</evidence>
<reference evidence="12 13" key="1">
    <citation type="submission" date="2024-01" db="EMBL/GenBank/DDBJ databases">
        <title>The complete chloroplast genome sequence of Lithospermum erythrorhizon: insights into the phylogenetic relationship among Boraginaceae species and the maternal lineages of purple gromwells.</title>
        <authorList>
            <person name="Okada T."/>
            <person name="Watanabe K."/>
        </authorList>
    </citation>
    <scope>NUCLEOTIDE SEQUENCE [LARGE SCALE GENOMIC DNA]</scope>
</reference>
<evidence type="ECO:0000256" key="2">
    <source>
        <dbReference type="ARBA" id="ARBA00022692"/>
    </source>
</evidence>
<evidence type="ECO:0000256" key="4">
    <source>
        <dbReference type="ARBA" id="ARBA00022771"/>
    </source>
</evidence>
<feature type="transmembrane region" description="Helical" evidence="10">
    <location>
        <begin position="6"/>
        <end position="23"/>
    </location>
</feature>
<comment type="similarity">
    <text evidence="8">Belongs to the RING-type zinc finger family. ATL subfamily.</text>
</comment>
<keyword evidence="6 10" id="KW-1133">Transmembrane helix</keyword>
<dbReference type="AlphaFoldDB" id="A0AAV3PXY0"/>
<dbReference type="InterPro" id="IPR013083">
    <property type="entry name" value="Znf_RING/FYVE/PHD"/>
</dbReference>
<dbReference type="PANTHER" id="PTHR46539:SF2">
    <property type="entry name" value="RING-H2 FINGER PROTEIN ATL43"/>
    <property type="match status" value="1"/>
</dbReference>
<comment type="caution">
    <text evidence="12">The sequence shown here is derived from an EMBL/GenBank/DDBJ whole genome shotgun (WGS) entry which is preliminary data.</text>
</comment>
<evidence type="ECO:0000256" key="9">
    <source>
        <dbReference type="PROSITE-ProRule" id="PRU00175"/>
    </source>
</evidence>
<dbReference type="SUPFAM" id="SSF57850">
    <property type="entry name" value="RING/U-box"/>
    <property type="match status" value="1"/>
</dbReference>
<evidence type="ECO:0000313" key="13">
    <source>
        <dbReference type="Proteomes" id="UP001454036"/>
    </source>
</evidence>
<proteinExistence type="inferred from homology"/>
<evidence type="ECO:0000256" key="7">
    <source>
        <dbReference type="ARBA" id="ARBA00023136"/>
    </source>
</evidence>
<evidence type="ECO:0000256" key="8">
    <source>
        <dbReference type="ARBA" id="ARBA00024209"/>
    </source>
</evidence>
<dbReference type="InterPro" id="IPR001841">
    <property type="entry name" value="Znf_RING"/>
</dbReference>
<dbReference type="EMBL" id="BAABME010002742">
    <property type="protein sequence ID" value="GAA0155896.1"/>
    <property type="molecule type" value="Genomic_DNA"/>
</dbReference>
<sequence>MNIKSIIVLASTLAIVVFLLLVLRRLCRRRAEDDYWSQEYFTFDEQIDGRKNDLGCVVCLDEIKCGQRYRKLIKCNHCFHAECIDAWFKSQETCPLCRREFPHHFRDQNSHFNVFFCIVSYFEGLILKMHSPLNQELTLVLCGNMRFIY</sequence>
<dbReference type="Proteomes" id="UP001454036">
    <property type="component" value="Unassembled WGS sequence"/>
</dbReference>
<organism evidence="12 13">
    <name type="scientific">Lithospermum erythrorhizon</name>
    <name type="common">Purple gromwell</name>
    <name type="synonym">Lithospermum officinale var. erythrorhizon</name>
    <dbReference type="NCBI Taxonomy" id="34254"/>
    <lineage>
        <taxon>Eukaryota</taxon>
        <taxon>Viridiplantae</taxon>
        <taxon>Streptophyta</taxon>
        <taxon>Embryophyta</taxon>
        <taxon>Tracheophyta</taxon>
        <taxon>Spermatophyta</taxon>
        <taxon>Magnoliopsida</taxon>
        <taxon>eudicotyledons</taxon>
        <taxon>Gunneridae</taxon>
        <taxon>Pentapetalae</taxon>
        <taxon>asterids</taxon>
        <taxon>lamiids</taxon>
        <taxon>Boraginales</taxon>
        <taxon>Boraginaceae</taxon>
        <taxon>Boraginoideae</taxon>
        <taxon>Lithospermeae</taxon>
        <taxon>Lithospermum</taxon>
    </lineage>
</organism>
<evidence type="ECO:0000313" key="12">
    <source>
        <dbReference type="EMBL" id="GAA0155896.1"/>
    </source>
</evidence>
<evidence type="ECO:0000256" key="6">
    <source>
        <dbReference type="ARBA" id="ARBA00022989"/>
    </source>
</evidence>
<feature type="domain" description="RING-type" evidence="11">
    <location>
        <begin position="56"/>
        <end position="98"/>
    </location>
</feature>
<evidence type="ECO:0000259" key="11">
    <source>
        <dbReference type="PROSITE" id="PS50089"/>
    </source>
</evidence>
<name>A0AAV3PXY0_LITER</name>
<dbReference type="Pfam" id="PF13639">
    <property type="entry name" value="zf-RING_2"/>
    <property type="match status" value="1"/>
</dbReference>
<gene>
    <name evidence="12" type="ORF">LIER_13517</name>
</gene>
<dbReference type="GO" id="GO:0008270">
    <property type="term" value="F:zinc ion binding"/>
    <property type="evidence" value="ECO:0007669"/>
    <property type="project" value="UniProtKB-KW"/>
</dbReference>
<keyword evidence="2 10" id="KW-0812">Transmembrane</keyword>
<dbReference type="PROSITE" id="PS50089">
    <property type="entry name" value="ZF_RING_2"/>
    <property type="match status" value="1"/>
</dbReference>
<accession>A0AAV3PXY0</accession>
<dbReference type="PANTHER" id="PTHR46539">
    <property type="entry name" value="E3 UBIQUITIN-PROTEIN LIGASE ATL42"/>
    <property type="match status" value="1"/>
</dbReference>
<keyword evidence="7 10" id="KW-0472">Membrane</keyword>
<evidence type="ECO:0000256" key="5">
    <source>
        <dbReference type="ARBA" id="ARBA00022833"/>
    </source>
</evidence>
<keyword evidence="13" id="KW-1185">Reference proteome</keyword>
<dbReference type="GO" id="GO:0016020">
    <property type="term" value="C:membrane"/>
    <property type="evidence" value="ECO:0007669"/>
    <property type="project" value="UniProtKB-SubCell"/>
</dbReference>
<keyword evidence="5" id="KW-0862">Zinc</keyword>
<evidence type="ECO:0000256" key="3">
    <source>
        <dbReference type="ARBA" id="ARBA00022723"/>
    </source>
</evidence>
<keyword evidence="4 9" id="KW-0863">Zinc-finger</keyword>
<dbReference type="SMART" id="SM00184">
    <property type="entry name" value="RING"/>
    <property type="match status" value="1"/>
</dbReference>
<comment type="subcellular location">
    <subcellularLocation>
        <location evidence="1">Membrane</location>
    </subcellularLocation>
</comment>
<keyword evidence="3" id="KW-0479">Metal-binding</keyword>